<name>A0A6C0E2B9_9ZZZZ</name>
<dbReference type="EMBL" id="MN739720">
    <property type="protein sequence ID" value="QHT22673.1"/>
    <property type="molecule type" value="Genomic_DNA"/>
</dbReference>
<accession>A0A6C0E2B9</accession>
<organism evidence="1">
    <name type="scientific">viral metagenome</name>
    <dbReference type="NCBI Taxonomy" id="1070528"/>
    <lineage>
        <taxon>unclassified sequences</taxon>
        <taxon>metagenomes</taxon>
        <taxon>organismal metagenomes</taxon>
    </lineage>
</organism>
<sequence>MSIPKVPKSKKVREELSVLTQKSTGINAEISENDVSLLNVRRNAAKAYAEILAAKKRYSQAINDHKIFTNRKTSLIYRKEEVTRDIDSKEIELAVVIQEETEKSEKVTQKEQLKNAKKNKTEVEPILSRINKLPEDVVKIIGEYLTFNVRIELLESLQKTSTILNKMSPQMTHMFLCIICTSQEFVNLLPPEEAKRQIPTIHNEHGDLVQNPVFAPFYGRSRTNGYYVQEKIRIRYILNIAKEVNPQFVYHIMKTMRILCNPLKKYTIKYTTLIRDRAAKLTIPIPC</sequence>
<proteinExistence type="predicted"/>
<evidence type="ECO:0000313" key="1">
    <source>
        <dbReference type="EMBL" id="QHT22673.1"/>
    </source>
</evidence>
<reference evidence="1" key="1">
    <citation type="journal article" date="2020" name="Nature">
        <title>Giant virus diversity and host interactions through global metagenomics.</title>
        <authorList>
            <person name="Schulz F."/>
            <person name="Roux S."/>
            <person name="Paez-Espino D."/>
            <person name="Jungbluth S."/>
            <person name="Walsh D.A."/>
            <person name="Denef V.J."/>
            <person name="McMahon K.D."/>
            <person name="Konstantinidis K.T."/>
            <person name="Eloe-Fadrosh E.A."/>
            <person name="Kyrpides N.C."/>
            <person name="Woyke T."/>
        </authorList>
    </citation>
    <scope>NUCLEOTIDE SEQUENCE</scope>
    <source>
        <strain evidence="1">GVMAG-M-3300023179-114</strain>
    </source>
</reference>
<dbReference type="AlphaFoldDB" id="A0A6C0E2B9"/>
<protein>
    <submittedName>
        <fullName evidence="1">Uncharacterized protein</fullName>
    </submittedName>
</protein>